<evidence type="ECO:0000256" key="2">
    <source>
        <dbReference type="ARBA" id="ARBA00022737"/>
    </source>
</evidence>
<feature type="compositionally biased region" description="Acidic residues" evidence="7">
    <location>
        <begin position="299"/>
        <end position="308"/>
    </location>
</feature>
<name>A0ABM5JTI7_DIAVI</name>
<keyword evidence="11" id="KW-1185">Reference proteome</keyword>
<dbReference type="InterPro" id="IPR036236">
    <property type="entry name" value="Znf_C2H2_sf"/>
</dbReference>
<evidence type="ECO:0000256" key="7">
    <source>
        <dbReference type="SAM" id="MobiDB-lite"/>
    </source>
</evidence>
<keyword evidence="1 6" id="KW-0479">Metal-binding</keyword>
<evidence type="ECO:0000313" key="10">
    <source>
        <dbReference type="EnsemblMetazoa" id="XP_050501253.1"/>
    </source>
</evidence>
<evidence type="ECO:0000259" key="9">
    <source>
        <dbReference type="PROSITE" id="PS51915"/>
    </source>
</evidence>
<feature type="compositionally biased region" description="Basic and acidic residues" evidence="7">
    <location>
        <begin position="130"/>
        <end position="142"/>
    </location>
</feature>
<feature type="binding site" evidence="6">
    <location>
        <position position="60"/>
    </location>
    <ligand>
        <name>Zn(2+)</name>
        <dbReference type="ChEBI" id="CHEBI:29105"/>
    </ligand>
</feature>
<feature type="compositionally biased region" description="Basic and acidic residues" evidence="7">
    <location>
        <begin position="274"/>
        <end position="297"/>
    </location>
</feature>
<evidence type="ECO:0000256" key="5">
    <source>
        <dbReference type="PROSITE-ProRule" id="PRU00042"/>
    </source>
</evidence>
<evidence type="ECO:0000256" key="3">
    <source>
        <dbReference type="ARBA" id="ARBA00022771"/>
    </source>
</evidence>
<sequence length="966" mass="111923">MEESEKTEESCRLCDETAEKMLSIFDKNEEGIEILQVIKDCLPIVIYRTDPLSKQICESCSETLNSLSSFKKNCEEISQKQKEKLKEDPDNKYEEFLTCGEEKVKEQKEKLKEDPANKYDPLLTCKEEKPEKPIPFREEGEKPIPFQEEESSELKDRSTSTDDLNIFCNNCKQTILESNTINGELELAIAESMAKNKVKTENPEKSLRRRKVVPFYHELDDSLCSSLTEFTHNTEGSQMYEEENSDLDGSDDSLEELRPRKRRRIIESDEESDNAEKNERSNGIRIRGFEREEKPVMPEEPEEEEMDESTLIDKYMEEEEHRYYPMSLLRLALDVINKTNVPDYEPYDFYRETIVPQCKHCHQQFRNCKVLSIHEQKHIDIEVGEKIDNPIPWPESREDAEVRNKWLNYFDENGYEEDDIVMDVMDSDLLIPIEEKNRDSSGMKLTGDEKITLVGTQPMVNEVYLGDFSKDDRKLLYQSMRIQGVNKKFCPLCRYTFKDNWAIESHYFSLACYYTCRYCGMRFNKQRHKFKEHCEEHETKKDEISEKIFAASKLSNIIPKVIHPPKPRRIVVTQHNPPPEMIAANNQFFSGPNQHPNNFSPYLQGAAQPKRSFMERKTLQPNLQIKEEPQDNMKEFQTSQSKTGNQAYFCRKCYKVFFKLDEFNVHSKNCDFSQFPAARNATGTPPAKNFPAKNGDVSPAGRPVRNCAKEIGPYKDDVYLPDHILKDPKPSSQQQTFVCFICNTPFPTIYSRNSHMRIHKGETQAPPYPPPNRPRFPPPPNHQMGQINYRPPMQQFPPPPMDTVIKQEPMDPSTMEPMVEIHEQAGGVDQNFPDYSSFSDTLGDGAVSITPISKKPAQRPPQINPNVMKIVQNNPQLSIKKSDKLQPMPPMAAGTSQFQQMGGVNLPDPDRSYKCSSCWEAFANKSHLYFHKKNQCEGSRLPCPFCKKRFGTEAEYSSHIYYSHPE</sequence>
<evidence type="ECO:0000313" key="11">
    <source>
        <dbReference type="Proteomes" id="UP001652700"/>
    </source>
</evidence>
<proteinExistence type="predicted"/>
<feature type="compositionally biased region" description="Acidic residues" evidence="7">
    <location>
        <begin position="240"/>
        <end position="254"/>
    </location>
</feature>
<dbReference type="SMART" id="SM00868">
    <property type="entry name" value="zf-AD"/>
    <property type="match status" value="2"/>
</dbReference>
<reference evidence="10" key="1">
    <citation type="submission" date="2025-05" db="UniProtKB">
        <authorList>
            <consortium name="EnsemblMetazoa"/>
        </authorList>
    </citation>
    <scope>IDENTIFICATION</scope>
</reference>
<dbReference type="Pfam" id="PF07776">
    <property type="entry name" value="zf-AD"/>
    <property type="match status" value="1"/>
</dbReference>
<dbReference type="InterPro" id="IPR012934">
    <property type="entry name" value="Znf_AD"/>
</dbReference>
<dbReference type="InterPro" id="IPR013087">
    <property type="entry name" value="Znf_C2H2_type"/>
</dbReference>
<dbReference type="PROSITE" id="PS50157">
    <property type="entry name" value="ZINC_FINGER_C2H2_2"/>
    <property type="match status" value="2"/>
</dbReference>
<dbReference type="Gene3D" id="3.30.160.60">
    <property type="entry name" value="Classic Zinc Finger"/>
    <property type="match status" value="1"/>
</dbReference>
<feature type="region of interest" description="Disordered" evidence="7">
    <location>
        <begin position="130"/>
        <end position="160"/>
    </location>
</feature>
<feature type="region of interest" description="Disordered" evidence="7">
    <location>
        <begin position="683"/>
        <end position="702"/>
    </location>
</feature>
<feature type="domain" description="ZAD" evidence="9">
    <location>
        <begin position="9"/>
        <end position="84"/>
    </location>
</feature>
<feature type="binding site" evidence="6">
    <location>
        <position position="11"/>
    </location>
    <ligand>
        <name>Zn(2+)</name>
        <dbReference type="ChEBI" id="CHEBI:29105"/>
    </ligand>
</feature>
<dbReference type="RefSeq" id="XP_050501253.1">
    <property type="nucleotide sequence ID" value="XM_050645296.1"/>
</dbReference>
<dbReference type="Gene3D" id="3.40.1800.20">
    <property type="match status" value="1"/>
</dbReference>
<dbReference type="EnsemblMetazoa" id="XM_050645296.1">
    <property type="protein sequence ID" value="XP_050501253.1"/>
    <property type="gene ID" value="LOC126881193"/>
</dbReference>
<feature type="domain" description="C2H2-type" evidence="8">
    <location>
        <begin position="913"/>
        <end position="941"/>
    </location>
</feature>
<dbReference type="PROSITE" id="PS51915">
    <property type="entry name" value="ZAD"/>
    <property type="match status" value="1"/>
</dbReference>
<dbReference type="SUPFAM" id="SSF57667">
    <property type="entry name" value="beta-beta-alpha zinc fingers"/>
    <property type="match status" value="1"/>
</dbReference>
<evidence type="ECO:0000259" key="8">
    <source>
        <dbReference type="PROSITE" id="PS50157"/>
    </source>
</evidence>
<dbReference type="SUPFAM" id="SSF57716">
    <property type="entry name" value="Glucocorticoid receptor-like (DNA-binding domain)"/>
    <property type="match status" value="1"/>
</dbReference>
<feature type="binding site" evidence="6">
    <location>
        <position position="14"/>
    </location>
    <ligand>
        <name>Zn(2+)</name>
        <dbReference type="ChEBI" id="CHEBI:29105"/>
    </ligand>
</feature>
<dbReference type="GeneID" id="126881193"/>
<feature type="region of interest" description="Disordered" evidence="7">
    <location>
        <begin position="235"/>
        <end position="308"/>
    </location>
</feature>
<evidence type="ECO:0000256" key="4">
    <source>
        <dbReference type="ARBA" id="ARBA00022833"/>
    </source>
</evidence>
<feature type="binding site" evidence="6">
    <location>
        <position position="57"/>
    </location>
    <ligand>
        <name>Zn(2+)</name>
        <dbReference type="ChEBI" id="CHEBI:29105"/>
    </ligand>
</feature>
<accession>A0ABM5JTI7</accession>
<keyword evidence="3 5" id="KW-0863">Zinc-finger</keyword>
<evidence type="ECO:0000256" key="1">
    <source>
        <dbReference type="ARBA" id="ARBA00022723"/>
    </source>
</evidence>
<dbReference type="PANTHER" id="PTHR24409:SF295">
    <property type="entry name" value="AZ2-RELATED"/>
    <property type="match status" value="1"/>
</dbReference>
<keyword evidence="4 6" id="KW-0862">Zinc</keyword>
<protein>
    <submittedName>
        <fullName evidence="10">Uncharacterized protein</fullName>
    </submittedName>
</protein>
<keyword evidence="2" id="KW-0677">Repeat</keyword>
<evidence type="ECO:0000256" key="6">
    <source>
        <dbReference type="PROSITE-ProRule" id="PRU01263"/>
    </source>
</evidence>
<dbReference type="PANTHER" id="PTHR24409">
    <property type="entry name" value="ZINC FINGER PROTEIN 142"/>
    <property type="match status" value="1"/>
</dbReference>
<dbReference type="PROSITE" id="PS00028">
    <property type="entry name" value="ZINC_FINGER_C2H2_1"/>
    <property type="match status" value="3"/>
</dbReference>
<organism evidence="10 11">
    <name type="scientific">Diabrotica virgifera virgifera</name>
    <name type="common">western corn rootworm</name>
    <dbReference type="NCBI Taxonomy" id="50390"/>
    <lineage>
        <taxon>Eukaryota</taxon>
        <taxon>Metazoa</taxon>
        <taxon>Ecdysozoa</taxon>
        <taxon>Arthropoda</taxon>
        <taxon>Hexapoda</taxon>
        <taxon>Insecta</taxon>
        <taxon>Pterygota</taxon>
        <taxon>Neoptera</taxon>
        <taxon>Endopterygota</taxon>
        <taxon>Coleoptera</taxon>
        <taxon>Polyphaga</taxon>
        <taxon>Cucujiformia</taxon>
        <taxon>Chrysomeloidea</taxon>
        <taxon>Chrysomelidae</taxon>
        <taxon>Galerucinae</taxon>
        <taxon>Diabroticina</taxon>
        <taxon>Diabroticites</taxon>
        <taxon>Diabrotica</taxon>
    </lineage>
</organism>
<dbReference type="SMART" id="SM00355">
    <property type="entry name" value="ZnF_C2H2"/>
    <property type="match status" value="7"/>
</dbReference>
<dbReference type="Proteomes" id="UP001652700">
    <property type="component" value="Unplaced"/>
</dbReference>
<feature type="domain" description="C2H2-type" evidence="8">
    <location>
        <begin position="737"/>
        <end position="764"/>
    </location>
</feature>